<reference evidence="5 6" key="2">
    <citation type="journal article" date="2021" name="Genomics">
        <title>High-quality reference genome for Clonorchis sinensis.</title>
        <authorList>
            <person name="Young N.D."/>
            <person name="Stroehlein A.J."/>
            <person name="Kinkar L."/>
            <person name="Wang T."/>
            <person name="Sohn W.M."/>
            <person name="Chang B.C.H."/>
            <person name="Kaur P."/>
            <person name="Weisz D."/>
            <person name="Dudchenko O."/>
            <person name="Aiden E.L."/>
            <person name="Korhonen P.K."/>
            <person name="Gasser R.B."/>
        </authorList>
    </citation>
    <scope>NUCLEOTIDE SEQUENCE [LARGE SCALE GENOMIC DNA]</scope>
    <source>
        <strain evidence="5">Cs-k2</strain>
    </source>
</reference>
<dbReference type="STRING" id="79923.A0A3R7D4X7"/>
<proteinExistence type="predicted"/>
<organism evidence="5 6">
    <name type="scientific">Clonorchis sinensis</name>
    <name type="common">Chinese liver fluke</name>
    <dbReference type="NCBI Taxonomy" id="79923"/>
    <lineage>
        <taxon>Eukaryota</taxon>
        <taxon>Metazoa</taxon>
        <taxon>Spiralia</taxon>
        <taxon>Lophotrochozoa</taxon>
        <taxon>Platyhelminthes</taxon>
        <taxon>Trematoda</taxon>
        <taxon>Digenea</taxon>
        <taxon>Opisthorchiida</taxon>
        <taxon>Opisthorchiata</taxon>
        <taxon>Opisthorchiidae</taxon>
        <taxon>Clonorchis</taxon>
    </lineage>
</organism>
<dbReference type="AlphaFoldDB" id="A0A3R7D4X7"/>
<keyword evidence="2" id="KW-0862">Zinc</keyword>
<dbReference type="GO" id="GO:0046872">
    <property type="term" value="F:metal ion binding"/>
    <property type="evidence" value="ECO:0007669"/>
    <property type="project" value="UniProtKB-KW"/>
</dbReference>
<evidence type="ECO:0000256" key="2">
    <source>
        <dbReference type="ARBA" id="ARBA00022833"/>
    </source>
</evidence>
<keyword evidence="6" id="KW-1185">Reference proteome</keyword>
<accession>A0A3R7D4X7</accession>
<feature type="region of interest" description="Disordered" evidence="4">
    <location>
        <begin position="204"/>
        <end position="223"/>
    </location>
</feature>
<dbReference type="PROSITE" id="PS50023">
    <property type="entry name" value="LIM_DOMAIN_2"/>
    <property type="match status" value="1"/>
</dbReference>
<name>A0A3R7D4X7_CLOSI</name>
<evidence type="ECO:0000256" key="1">
    <source>
        <dbReference type="ARBA" id="ARBA00022723"/>
    </source>
</evidence>
<comment type="caution">
    <text evidence="5">The sequence shown here is derived from an EMBL/GenBank/DDBJ whole genome shotgun (WGS) entry which is preliminary data.</text>
</comment>
<dbReference type="SMART" id="SM00132">
    <property type="entry name" value="LIM"/>
    <property type="match status" value="1"/>
</dbReference>
<evidence type="ECO:0000313" key="5">
    <source>
        <dbReference type="EMBL" id="KAG5445526.1"/>
    </source>
</evidence>
<dbReference type="Pfam" id="PF00412">
    <property type="entry name" value="LIM"/>
    <property type="match status" value="1"/>
</dbReference>
<dbReference type="Gene3D" id="2.10.110.10">
    <property type="entry name" value="Cysteine Rich Protein"/>
    <property type="match status" value="1"/>
</dbReference>
<dbReference type="PANTHER" id="PTHR24206">
    <property type="entry name" value="OS06G0237300 PROTEIN"/>
    <property type="match status" value="1"/>
</dbReference>
<dbReference type="CDD" id="cd09358">
    <property type="entry name" value="LIM_Mical_like"/>
    <property type="match status" value="1"/>
</dbReference>
<keyword evidence="3" id="KW-0440">LIM domain</keyword>
<evidence type="ECO:0000256" key="3">
    <source>
        <dbReference type="ARBA" id="ARBA00023038"/>
    </source>
</evidence>
<gene>
    <name evidence="5" type="ORF">CSKR_101012</name>
</gene>
<evidence type="ECO:0000313" key="6">
    <source>
        <dbReference type="Proteomes" id="UP000286415"/>
    </source>
</evidence>
<dbReference type="SUPFAM" id="SSF57716">
    <property type="entry name" value="Glucocorticoid receptor-like (DNA-binding domain)"/>
    <property type="match status" value="2"/>
</dbReference>
<dbReference type="PROSITE" id="PS00478">
    <property type="entry name" value="LIM_DOMAIN_1"/>
    <property type="match status" value="1"/>
</dbReference>
<dbReference type="EMBL" id="NIRI02000056">
    <property type="protein sequence ID" value="KAG5445526.1"/>
    <property type="molecule type" value="Genomic_DNA"/>
</dbReference>
<dbReference type="Proteomes" id="UP000286415">
    <property type="component" value="Unassembled WGS sequence"/>
</dbReference>
<protein>
    <submittedName>
        <fullName evidence="5">Uncharacterized protein</fullName>
    </submittedName>
</protein>
<sequence>MLGYSSKGDISDRARLESIFRSRFSSPNIEDEYSYNLSYLISHNMFGATTVSTQPTKHKDFGFRKVECRAHDNFSTIGKYINQLDDVPVKQLAESTVNHDSSRNGQVINGSGKCACAQPDKQHYEERDFFPSCRLRTKNHESGVNVERKQVARKAFVSAHQPSESSYPGLHIYVTESPPRPFYEVMSSMRSHAQYPRKTVACDPIKSRPKPTTRQRRLSDKKLDSSVQEWLPQSVKNLSSSCLEAKSIPSVASRIEALFSTMQLHDECESSDSLNGKSFPVRDQGLAPNLAEERVDKIATIRLQRSATFTANRRKEFSNASQQTKTNEYCFTCCKRTYAVDRIVIGDRTYHKGCFRCTTCQRTLLPGTFASLDGVILCKPHYVEQFRRTGRYEVRKSSIRCDESEPTSAGNISCEE</sequence>
<evidence type="ECO:0000256" key="4">
    <source>
        <dbReference type="SAM" id="MobiDB-lite"/>
    </source>
</evidence>
<dbReference type="InParanoid" id="A0A3R7D4X7"/>
<feature type="compositionally biased region" description="Basic residues" evidence="4">
    <location>
        <begin position="207"/>
        <end position="216"/>
    </location>
</feature>
<dbReference type="InterPro" id="IPR001781">
    <property type="entry name" value="Znf_LIM"/>
</dbReference>
<dbReference type="OrthoDB" id="6129702at2759"/>
<reference evidence="5 6" key="1">
    <citation type="journal article" date="2018" name="Biotechnol. Adv.">
        <title>Improved genomic resources and new bioinformatic workflow for the carcinogenic parasite Clonorchis sinensis: Biotechnological implications.</title>
        <authorList>
            <person name="Wang D."/>
            <person name="Korhonen P.K."/>
            <person name="Gasser R.B."/>
            <person name="Young N.D."/>
        </authorList>
    </citation>
    <scope>NUCLEOTIDE SEQUENCE [LARGE SCALE GENOMIC DNA]</scope>
    <source>
        <strain evidence="5">Cs-k2</strain>
    </source>
</reference>
<keyword evidence="1" id="KW-0479">Metal-binding</keyword>